<dbReference type="KEGG" id="gfm:Enr17x_16700"/>
<reference evidence="1 2" key="1">
    <citation type="submission" date="2019-03" db="EMBL/GenBank/DDBJ databases">
        <title>Deep-cultivation of Planctomycetes and their phenomic and genomic characterization uncovers novel biology.</title>
        <authorList>
            <person name="Wiegand S."/>
            <person name="Jogler M."/>
            <person name="Boedeker C."/>
            <person name="Pinto D."/>
            <person name="Vollmers J."/>
            <person name="Rivas-Marin E."/>
            <person name="Kohn T."/>
            <person name="Peeters S.H."/>
            <person name="Heuer A."/>
            <person name="Rast P."/>
            <person name="Oberbeckmann S."/>
            <person name="Bunk B."/>
            <person name="Jeske O."/>
            <person name="Meyerdierks A."/>
            <person name="Storesund J.E."/>
            <person name="Kallscheuer N."/>
            <person name="Luecker S."/>
            <person name="Lage O.M."/>
            <person name="Pohl T."/>
            <person name="Merkel B.J."/>
            <person name="Hornburger P."/>
            <person name="Mueller R.-W."/>
            <person name="Bruemmer F."/>
            <person name="Labrenz M."/>
            <person name="Spormann A.M."/>
            <person name="Op den Camp H."/>
            <person name="Overmann J."/>
            <person name="Amann R."/>
            <person name="Jetten M.S.M."/>
            <person name="Mascher T."/>
            <person name="Medema M.H."/>
            <person name="Devos D.P."/>
            <person name="Kaster A.-K."/>
            <person name="Ovreas L."/>
            <person name="Rohde M."/>
            <person name="Galperin M.Y."/>
            <person name="Jogler C."/>
        </authorList>
    </citation>
    <scope>NUCLEOTIDE SEQUENCE [LARGE SCALE GENOMIC DNA]</scope>
    <source>
        <strain evidence="1 2">Enr17</strain>
    </source>
</reference>
<dbReference type="EMBL" id="CP037452">
    <property type="protein sequence ID" value="QDV49649.1"/>
    <property type="molecule type" value="Genomic_DNA"/>
</dbReference>
<evidence type="ECO:0000313" key="1">
    <source>
        <dbReference type="EMBL" id="QDV49649.1"/>
    </source>
</evidence>
<keyword evidence="2" id="KW-1185">Reference proteome</keyword>
<sequence>MRKQATCETRRCQVNEWRTWADVWGNAGRSVSKIRESMSRLFENRSETRGFCSAGFFTGSRFAPEPVVFSRATHNSANHGKRCVAVKSIFFRLWTSYFSKSYTNTLIFAAQRVCWISGSILSHLPPARPQPMRGMWTEAESSSAFSATEVRHCSMAG</sequence>
<protein>
    <submittedName>
        <fullName evidence="1">Uncharacterized protein</fullName>
    </submittedName>
</protein>
<organism evidence="1 2">
    <name type="scientific">Gimesia fumaroli</name>
    <dbReference type="NCBI Taxonomy" id="2527976"/>
    <lineage>
        <taxon>Bacteria</taxon>
        <taxon>Pseudomonadati</taxon>
        <taxon>Planctomycetota</taxon>
        <taxon>Planctomycetia</taxon>
        <taxon>Planctomycetales</taxon>
        <taxon>Planctomycetaceae</taxon>
        <taxon>Gimesia</taxon>
    </lineage>
</organism>
<name>A0A518I9C0_9PLAN</name>
<gene>
    <name evidence="1" type="ORF">Enr17x_16700</name>
</gene>
<dbReference type="Proteomes" id="UP000318313">
    <property type="component" value="Chromosome"/>
</dbReference>
<evidence type="ECO:0000313" key="2">
    <source>
        <dbReference type="Proteomes" id="UP000318313"/>
    </source>
</evidence>
<accession>A0A518I9C0</accession>
<dbReference type="AlphaFoldDB" id="A0A518I9C0"/>
<proteinExistence type="predicted"/>